<organism evidence="1 2">
    <name type="scientific">Helianthus annuus</name>
    <name type="common">Common sunflower</name>
    <dbReference type="NCBI Taxonomy" id="4232"/>
    <lineage>
        <taxon>Eukaryota</taxon>
        <taxon>Viridiplantae</taxon>
        <taxon>Streptophyta</taxon>
        <taxon>Embryophyta</taxon>
        <taxon>Tracheophyta</taxon>
        <taxon>Spermatophyta</taxon>
        <taxon>Magnoliopsida</taxon>
        <taxon>eudicotyledons</taxon>
        <taxon>Gunneridae</taxon>
        <taxon>Pentapetalae</taxon>
        <taxon>asterids</taxon>
        <taxon>campanulids</taxon>
        <taxon>Asterales</taxon>
        <taxon>Asteraceae</taxon>
        <taxon>Asteroideae</taxon>
        <taxon>Heliantheae alliance</taxon>
        <taxon>Heliantheae</taxon>
        <taxon>Helianthus</taxon>
    </lineage>
</organism>
<dbReference type="Proteomes" id="UP000215914">
    <property type="component" value="Unassembled WGS sequence"/>
</dbReference>
<dbReference type="Gramene" id="mRNA:HanXRQr2_Chr15g0673241">
    <property type="protein sequence ID" value="CDS:HanXRQr2_Chr15g0673241.1"/>
    <property type="gene ID" value="HanXRQr2_Chr15g0673241"/>
</dbReference>
<gene>
    <name evidence="1" type="ORF">HanXRQr2_Chr15g0673241</name>
</gene>
<comment type="caution">
    <text evidence="1">The sequence shown here is derived from an EMBL/GenBank/DDBJ whole genome shotgun (WGS) entry which is preliminary data.</text>
</comment>
<protein>
    <submittedName>
        <fullName evidence="1">Uncharacterized protein</fullName>
    </submittedName>
</protein>
<dbReference type="EMBL" id="MNCJ02000330">
    <property type="protein sequence ID" value="KAF5762827.1"/>
    <property type="molecule type" value="Genomic_DNA"/>
</dbReference>
<reference evidence="1" key="1">
    <citation type="journal article" date="2017" name="Nature">
        <title>The sunflower genome provides insights into oil metabolism, flowering and Asterid evolution.</title>
        <authorList>
            <person name="Badouin H."/>
            <person name="Gouzy J."/>
            <person name="Grassa C.J."/>
            <person name="Murat F."/>
            <person name="Staton S.E."/>
            <person name="Cottret L."/>
            <person name="Lelandais-Briere C."/>
            <person name="Owens G.L."/>
            <person name="Carrere S."/>
            <person name="Mayjonade B."/>
            <person name="Legrand L."/>
            <person name="Gill N."/>
            <person name="Kane N.C."/>
            <person name="Bowers J.E."/>
            <person name="Hubner S."/>
            <person name="Bellec A."/>
            <person name="Berard A."/>
            <person name="Berges H."/>
            <person name="Blanchet N."/>
            <person name="Boniface M.C."/>
            <person name="Brunel D."/>
            <person name="Catrice O."/>
            <person name="Chaidir N."/>
            <person name="Claudel C."/>
            <person name="Donnadieu C."/>
            <person name="Faraut T."/>
            <person name="Fievet G."/>
            <person name="Helmstetter N."/>
            <person name="King M."/>
            <person name="Knapp S.J."/>
            <person name="Lai Z."/>
            <person name="Le Paslier M.C."/>
            <person name="Lippi Y."/>
            <person name="Lorenzon L."/>
            <person name="Mandel J.R."/>
            <person name="Marage G."/>
            <person name="Marchand G."/>
            <person name="Marquand E."/>
            <person name="Bret-Mestries E."/>
            <person name="Morien E."/>
            <person name="Nambeesan S."/>
            <person name="Nguyen T."/>
            <person name="Pegot-Espagnet P."/>
            <person name="Pouilly N."/>
            <person name="Raftis F."/>
            <person name="Sallet E."/>
            <person name="Schiex T."/>
            <person name="Thomas J."/>
            <person name="Vandecasteele C."/>
            <person name="Vares D."/>
            <person name="Vear F."/>
            <person name="Vautrin S."/>
            <person name="Crespi M."/>
            <person name="Mangin B."/>
            <person name="Burke J.M."/>
            <person name="Salse J."/>
            <person name="Munos S."/>
            <person name="Vincourt P."/>
            <person name="Rieseberg L.H."/>
            <person name="Langlade N.B."/>
        </authorList>
    </citation>
    <scope>NUCLEOTIDE SEQUENCE</scope>
    <source>
        <tissue evidence="1">Leaves</tissue>
    </source>
</reference>
<keyword evidence="2" id="KW-1185">Reference proteome</keyword>
<reference evidence="1" key="2">
    <citation type="submission" date="2020-06" db="EMBL/GenBank/DDBJ databases">
        <title>Helianthus annuus Genome sequencing and assembly Release 2.</title>
        <authorList>
            <person name="Gouzy J."/>
            <person name="Langlade N."/>
            <person name="Munos S."/>
        </authorList>
    </citation>
    <scope>NUCLEOTIDE SEQUENCE</scope>
    <source>
        <tissue evidence="1">Leaves</tissue>
    </source>
</reference>
<name>A0A9K3DY79_HELAN</name>
<evidence type="ECO:0000313" key="1">
    <source>
        <dbReference type="EMBL" id="KAF5762827.1"/>
    </source>
</evidence>
<accession>A0A9K3DY79</accession>
<sequence length="67" mass="7697">MYRMNKTNKLHSSSCLTSFNEFSSDRFSVSTTFHEARLRQSRSFVPPACSNPLLDPEPMESISLILR</sequence>
<proteinExistence type="predicted"/>
<evidence type="ECO:0000313" key="2">
    <source>
        <dbReference type="Proteomes" id="UP000215914"/>
    </source>
</evidence>
<dbReference type="AlphaFoldDB" id="A0A9K3DY79"/>